<evidence type="ECO:0000313" key="3">
    <source>
        <dbReference type="Proteomes" id="UP000176406"/>
    </source>
</evidence>
<dbReference type="InterPro" id="IPR052022">
    <property type="entry name" value="26kDa_periplasmic_antigen"/>
</dbReference>
<dbReference type="PANTHER" id="PTHR34387">
    <property type="entry name" value="SLR1258 PROTEIN"/>
    <property type="match status" value="1"/>
</dbReference>
<gene>
    <name evidence="2" type="ORF">A3A08_00640</name>
</gene>
<dbReference type="GO" id="GO:0006974">
    <property type="term" value="P:DNA damage response"/>
    <property type="evidence" value="ECO:0007669"/>
    <property type="project" value="TreeGrafter"/>
</dbReference>
<dbReference type="PANTHER" id="PTHR34387:SF2">
    <property type="entry name" value="SLR1258 PROTEIN"/>
    <property type="match status" value="1"/>
</dbReference>
<dbReference type="Proteomes" id="UP000176406">
    <property type="component" value="Unassembled WGS sequence"/>
</dbReference>
<keyword evidence="1" id="KW-1133">Transmembrane helix</keyword>
<name>A0A1G2EBR4_9BACT</name>
<dbReference type="Pfam" id="PF04402">
    <property type="entry name" value="SIMPL"/>
    <property type="match status" value="1"/>
</dbReference>
<accession>A0A1G2EBR4</accession>
<evidence type="ECO:0008006" key="4">
    <source>
        <dbReference type="Google" id="ProtNLM"/>
    </source>
</evidence>
<evidence type="ECO:0000313" key="2">
    <source>
        <dbReference type="EMBL" id="OGZ23283.1"/>
    </source>
</evidence>
<keyword evidence="1" id="KW-0472">Membrane</keyword>
<dbReference type="Gene3D" id="3.30.70.2970">
    <property type="entry name" value="Protein of unknown function (DUF541), domain 2"/>
    <property type="match status" value="1"/>
</dbReference>
<evidence type="ECO:0000256" key="1">
    <source>
        <dbReference type="SAM" id="Phobius"/>
    </source>
</evidence>
<comment type="caution">
    <text evidence="2">The sequence shown here is derived from an EMBL/GenBank/DDBJ whole genome shotgun (WGS) entry which is preliminary data.</text>
</comment>
<dbReference type="AlphaFoldDB" id="A0A1G2EBR4"/>
<protein>
    <recommendedName>
        <fullName evidence="4">SIMPL domain-containing protein</fullName>
    </recommendedName>
</protein>
<sequence length="245" mass="26504">MFENYGEKKYWSALVAIICIFLVVLTVGKIVDIQNKVRPEQGTVTFSGTGEIFAKPDLVTTSFSVLTQAKTVAEALSGNTQKMNAVVDFMKSQGVAEKDLKTTNFNIFPRYEYQKGKSVLVGYEVDQSLEVKIRDLSKIGQILQGGADAGANQVGDLNFTVDKADELKSQARLLAIGQAKAKAKELTSQLGVKLGKITNFSENGGFPIIFGMSKAMSEGMGGGAPQIQTGENKIEVTVSITYEIR</sequence>
<reference evidence="2 3" key="1">
    <citation type="journal article" date="2016" name="Nat. Commun.">
        <title>Thousands of microbial genomes shed light on interconnected biogeochemical processes in an aquifer system.</title>
        <authorList>
            <person name="Anantharaman K."/>
            <person name="Brown C.T."/>
            <person name="Hug L.A."/>
            <person name="Sharon I."/>
            <person name="Castelle C.J."/>
            <person name="Probst A.J."/>
            <person name="Thomas B.C."/>
            <person name="Singh A."/>
            <person name="Wilkins M.J."/>
            <person name="Karaoz U."/>
            <person name="Brodie E.L."/>
            <person name="Williams K.H."/>
            <person name="Hubbard S.S."/>
            <person name="Banfield J.F."/>
        </authorList>
    </citation>
    <scope>NUCLEOTIDE SEQUENCE [LARGE SCALE GENOMIC DNA]</scope>
</reference>
<feature type="transmembrane region" description="Helical" evidence="1">
    <location>
        <begin position="12"/>
        <end position="31"/>
    </location>
</feature>
<keyword evidence="1" id="KW-0812">Transmembrane</keyword>
<organism evidence="2 3">
    <name type="scientific">Candidatus Nealsonbacteria bacterium RIFCSPLOWO2_01_FULL_41_9</name>
    <dbReference type="NCBI Taxonomy" id="1801671"/>
    <lineage>
        <taxon>Bacteria</taxon>
        <taxon>Candidatus Nealsoniibacteriota</taxon>
    </lineage>
</organism>
<dbReference type="EMBL" id="MHMG01000021">
    <property type="protein sequence ID" value="OGZ23283.1"/>
    <property type="molecule type" value="Genomic_DNA"/>
</dbReference>
<dbReference type="Gene3D" id="3.30.110.170">
    <property type="entry name" value="Protein of unknown function (DUF541), domain 1"/>
    <property type="match status" value="1"/>
</dbReference>
<proteinExistence type="predicted"/>
<dbReference type="InterPro" id="IPR007497">
    <property type="entry name" value="SIMPL/DUF541"/>
</dbReference>